<evidence type="ECO:0000256" key="7">
    <source>
        <dbReference type="ARBA" id="ARBA00023065"/>
    </source>
</evidence>
<keyword evidence="6" id="KW-0653">Protein transport</keyword>
<keyword evidence="4" id="KW-1134">Transmembrane beta strand</keyword>
<keyword evidence="13" id="KW-1185">Reference proteome</keyword>
<dbReference type="PROSITE" id="PS51779">
    <property type="entry name" value="POTRA"/>
    <property type="match status" value="1"/>
</dbReference>
<dbReference type="GO" id="GO:0008320">
    <property type="term" value="F:protein transmembrane transporter activity"/>
    <property type="evidence" value="ECO:0007669"/>
    <property type="project" value="TreeGrafter"/>
</dbReference>
<dbReference type="InterPro" id="IPR051544">
    <property type="entry name" value="TPS_OM_transporter"/>
</dbReference>
<reference evidence="12 13" key="2">
    <citation type="journal article" date="2011" name="BMC Immunol.">
        <title>Comparison of static immersion and intravenous injection systems for exposure of zebrafish embryos to the natural pathogen Edwardsiella tarda.</title>
        <authorList>
            <person name="van Soest J.J."/>
            <person name="Stockhammer O.W."/>
            <person name="Ordas A."/>
            <person name="Bloemberg G.V."/>
            <person name="Spaink H.P."/>
            <person name="Meijer A.H."/>
        </authorList>
    </citation>
    <scope>NUCLEOTIDE SEQUENCE [LARGE SCALE GENOMIC DNA]</scope>
    <source>
        <strain evidence="12 13">FL6-60</strain>
    </source>
</reference>
<protein>
    <submittedName>
        <fullName evidence="12">Hemolysin activator protein</fullName>
    </submittedName>
</protein>
<dbReference type="EMBL" id="CP002154">
    <property type="protein sequence ID" value="ADM40888.1"/>
    <property type="molecule type" value="Genomic_DNA"/>
</dbReference>
<dbReference type="SMR" id="A0A0H3DN98"/>
<dbReference type="HOGENOM" id="CLU_020581_2_0_6"/>
<dbReference type="PANTHER" id="PTHR34597:SF3">
    <property type="entry name" value="OUTER MEMBRANE TRANSPORTER CDIB"/>
    <property type="match status" value="1"/>
</dbReference>
<dbReference type="Gene3D" id="2.40.160.50">
    <property type="entry name" value="membrane protein fhac: a member of the omp85/tpsb transporter family"/>
    <property type="match status" value="1"/>
</dbReference>
<evidence type="ECO:0000256" key="3">
    <source>
        <dbReference type="ARBA" id="ARBA00022448"/>
    </source>
</evidence>
<dbReference type="PANTHER" id="PTHR34597">
    <property type="entry name" value="SLR1661 PROTEIN"/>
    <property type="match status" value="1"/>
</dbReference>
<keyword evidence="5" id="KW-0812">Transmembrane</keyword>
<feature type="domain" description="POTRA" evidence="11">
    <location>
        <begin position="95"/>
        <end position="171"/>
    </location>
</feature>
<evidence type="ECO:0000256" key="8">
    <source>
        <dbReference type="ARBA" id="ARBA00023136"/>
    </source>
</evidence>
<dbReference type="AlphaFoldDB" id="A0A0H3DN98"/>
<keyword evidence="3" id="KW-0813">Transport</keyword>
<evidence type="ECO:0000256" key="4">
    <source>
        <dbReference type="ARBA" id="ARBA00022452"/>
    </source>
</evidence>
<dbReference type="Pfam" id="PF08479">
    <property type="entry name" value="POTRA_2"/>
    <property type="match status" value="1"/>
</dbReference>
<comment type="similarity">
    <text evidence="2">Belongs to the TPS (TC 1.B.20) family.</text>
</comment>
<dbReference type="FunFam" id="3.10.20.310:FF:000018">
    <property type="entry name" value="ShlB/FhaC/HecB family hemolysin secretion/activation protein"/>
    <property type="match status" value="1"/>
</dbReference>
<name>A0A0H3DN98_EDWTF</name>
<evidence type="ECO:0000256" key="1">
    <source>
        <dbReference type="ARBA" id="ARBA00004442"/>
    </source>
</evidence>
<evidence type="ECO:0000256" key="5">
    <source>
        <dbReference type="ARBA" id="ARBA00022692"/>
    </source>
</evidence>
<dbReference type="FunFam" id="2.40.160.50:FF:000009">
    <property type="entry name" value="Putative hemolysin activator protein"/>
    <property type="match status" value="1"/>
</dbReference>
<dbReference type="InterPro" id="IPR034746">
    <property type="entry name" value="POTRA"/>
</dbReference>
<evidence type="ECO:0000313" key="12">
    <source>
        <dbReference type="EMBL" id="ADM40888.1"/>
    </source>
</evidence>
<sequence length="587" mass="65338">MQNSHPYYPDPTPRISASIAVRKNSLFISAIALACAFSSQAASIAPPLMGHPFIHQQQRQQALEQQMTPVAPDIRLAPPALPPLDGAFPREVPCFPISQVQVSGTEALPHWLPLARLANQAIGHCLGVQGINLLMSTLQNRLIDHGWVTTRVLAPQQDLTQGTLALAVVPGRIRQVRFTEDSDTYALRYSAMPAREGNVLDLRDIEQGLENLQRLPSVDATVELHPGNHPGESDIVITRKQEKMWRVNLWVDNTGTESAGKNQGGMMLALDNPLALSDLFYVTATRDLLFTDAKASTNYSAHYSVPFGYWQLVFTGSKYNYVQTVALLNGDARYKGRSENITMQLSNVLYRNTSGKTTLNYGVDLRQTRNFIQETEIENQKRRTSSWRVGLTHRQYFASAILDVGGSYQRGTRWFGAIPAFEEYRDRDGGGYATALSRILQLSASLTLPFSMGEQQFQLHSEYLRQLSATPLTPQDQFSIGNRWSVRGFDGERTLNSDDGWYLRNTLSWQTPLPQQQLYIGADYGRVDGHNRSELIGRTLAGGVIGLKGGYYPAGLSYDFAVGTPLSKPDGFKTDNAVVNFSVNWQY</sequence>
<dbReference type="Gene3D" id="3.10.20.310">
    <property type="entry name" value="membrane protein fhac"/>
    <property type="match status" value="1"/>
</dbReference>
<dbReference type="InterPro" id="IPR005565">
    <property type="entry name" value="Hemolysn_activator_HlyB_C"/>
</dbReference>
<dbReference type="GO" id="GO:0009279">
    <property type="term" value="C:cell outer membrane"/>
    <property type="evidence" value="ECO:0007669"/>
    <property type="project" value="UniProtKB-SubCell"/>
</dbReference>
<dbReference type="InterPro" id="IPR013686">
    <property type="entry name" value="Polypept-transport_assoc_ShlB"/>
</dbReference>
<dbReference type="GO" id="GO:0098046">
    <property type="term" value="C:type V protein secretion system complex"/>
    <property type="evidence" value="ECO:0007669"/>
    <property type="project" value="TreeGrafter"/>
</dbReference>
<reference evidence="13" key="1">
    <citation type="submission" date="2010-08" db="EMBL/GenBank/DDBJ databases">
        <title>Genome comparisons of Edwardsiella bacteria analysed using deep sequencing technology.</title>
        <authorList>
            <person name="van Soest J.J."/>
            <person name="Henkel C.V."/>
            <person name="Jansen H.J."/>
            <person name="van den Hondel C.A.M.J.J."/>
            <person name="Bloemberg G.V."/>
            <person name="Meijer A.H."/>
            <person name="Spaink H.P."/>
        </authorList>
    </citation>
    <scope>NUCLEOTIDE SEQUENCE [LARGE SCALE GENOMIC DNA]</scope>
    <source>
        <strain evidence="13">FL6-60</strain>
    </source>
</reference>
<dbReference type="Pfam" id="PF03865">
    <property type="entry name" value="ShlB"/>
    <property type="match status" value="1"/>
</dbReference>
<keyword evidence="8" id="KW-0472">Membrane</keyword>
<dbReference type="InterPro" id="IPR027282">
    <property type="entry name" value="TPS"/>
</dbReference>
<evidence type="ECO:0000259" key="11">
    <source>
        <dbReference type="PROSITE" id="PS51779"/>
    </source>
</evidence>
<dbReference type="PIRSF" id="PIRSF029745">
    <property type="entry name" value="FhaC"/>
    <property type="match status" value="1"/>
</dbReference>
<keyword evidence="10" id="KW-0732">Signal</keyword>
<evidence type="ECO:0000313" key="13">
    <source>
        <dbReference type="Proteomes" id="UP000002230"/>
    </source>
</evidence>
<dbReference type="InterPro" id="IPR035251">
    <property type="entry name" value="ShlB_POTRA"/>
</dbReference>
<gene>
    <name evidence="12" type="ordered locus">ETAF_0769</name>
</gene>
<keyword evidence="7" id="KW-0406">Ion transport</keyword>
<dbReference type="Proteomes" id="UP000002230">
    <property type="component" value="Chromosome"/>
</dbReference>
<comment type="subcellular location">
    <subcellularLocation>
        <location evidence="1">Cell outer membrane</location>
    </subcellularLocation>
</comment>
<dbReference type="KEGG" id="etd:ETAF_0769"/>
<organism evidence="12 13">
    <name type="scientific">Edwardsiella tarda (strain FL6-60)</name>
    <dbReference type="NCBI Taxonomy" id="718251"/>
    <lineage>
        <taxon>Bacteria</taxon>
        <taxon>Pseudomonadati</taxon>
        <taxon>Pseudomonadota</taxon>
        <taxon>Gammaproteobacteria</taxon>
        <taxon>Enterobacterales</taxon>
        <taxon>Hafniaceae</taxon>
        <taxon>Edwardsiella</taxon>
    </lineage>
</organism>
<proteinExistence type="inferred from homology"/>
<feature type="signal peptide" evidence="10">
    <location>
        <begin position="1"/>
        <end position="41"/>
    </location>
</feature>
<feature type="chain" id="PRO_5002607577" evidence="10">
    <location>
        <begin position="42"/>
        <end position="587"/>
    </location>
</feature>
<accession>A0A0H3DN98</accession>
<evidence type="ECO:0000256" key="9">
    <source>
        <dbReference type="ARBA" id="ARBA00023237"/>
    </source>
</evidence>
<dbReference type="Pfam" id="PF17287">
    <property type="entry name" value="POTRA_3"/>
    <property type="match status" value="1"/>
</dbReference>
<keyword evidence="9" id="KW-0998">Cell outer membrane</keyword>
<dbReference type="GO" id="GO:0006811">
    <property type="term" value="P:monoatomic ion transport"/>
    <property type="evidence" value="ECO:0007669"/>
    <property type="project" value="UniProtKB-KW"/>
</dbReference>
<dbReference type="GO" id="GO:0046819">
    <property type="term" value="P:protein secretion by the type V secretion system"/>
    <property type="evidence" value="ECO:0007669"/>
    <property type="project" value="TreeGrafter"/>
</dbReference>
<evidence type="ECO:0000256" key="10">
    <source>
        <dbReference type="SAM" id="SignalP"/>
    </source>
</evidence>
<evidence type="ECO:0000256" key="2">
    <source>
        <dbReference type="ARBA" id="ARBA00009055"/>
    </source>
</evidence>
<evidence type="ECO:0000256" key="6">
    <source>
        <dbReference type="ARBA" id="ARBA00022927"/>
    </source>
</evidence>
<dbReference type="PATRIC" id="fig|718251.5.peg.788"/>